<dbReference type="PANTHER" id="PTHR44846:SF1">
    <property type="entry name" value="MANNOSYL-D-GLYCERATE TRANSPORT_METABOLISM SYSTEM REPRESSOR MNGR-RELATED"/>
    <property type="match status" value="1"/>
</dbReference>
<dbReference type="Gene3D" id="3.40.1410.10">
    <property type="entry name" value="Chorismate lyase-like"/>
    <property type="match status" value="1"/>
</dbReference>
<dbReference type="FunFam" id="1.10.10.10:FF:000079">
    <property type="entry name" value="GntR family transcriptional regulator"/>
    <property type="match status" value="1"/>
</dbReference>
<evidence type="ECO:0000256" key="3">
    <source>
        <dbReference type="ARBA" id="ARBA00023163"/>
    </source>
</evidence>
<protein>
    <submittedName>
        <fullName evidence="5">GntR family transcriptional regulator</fullName>
    </submittedName>
</protein>
<dbReference type="SMART" id="SM00866">
    <property type="entry name" value="UTRA"/>
    <property type="match status" value="1"/>
</dbReference>
<dbReference type="InterPro" id="IPR036390">
    <property type="entry name" value="WH_DNA-bd_sf"/>
</dbReference>
<dbReference type="Pfam" id="PF00392">
    <property type="entry name" value="GntR"/>
    <property type="match status" value="1"/>
</dbReference>
<proteinExistence type="predicted"/>
<dbReference type="SUPFAM" id="SSF64288">
    <property type="entry name" value="Chorismate lyase-like"/>
    <property type="match status" value="1"/>
</dbReference>
<keyword evidence="6" id="KW-1185">Reference proteome</keyword>
<keyword evidence="1" id="KW-0805">Transcription regulation</keyword>
<dbReference type="InterPro" id="IPR011663">
    <property type="entry name" value="UTRA"/>
</dbReference>
<dbReference type="InterPro" id="IPR000524">
    <property type="entry name" value="Tscrpt_reg_HTH_GntR"/>
</dbReference>
<dbReference type="GO" id="GO:0045892">
    <property type="term" value="P:negative regulation of DNA-templated transcription"/>
    <property type="evidence" value="ECO:0007669"/>
    <property type="project" value="TreeGrafter"/>
</dbReference>
<dbReference type="SMART" id="SM00345">
    <property type="entry name" value="HTH_GNTR"/>
    <property type="match status" value="1"/>
</dbReference>
<dbReference type="CDD" id="cd07377">
    <property type="entry name" value="WHTH_GntR"/>
    <property type="match status" value="1"/>
</dbReference>
<dbReference type="AlphaFoldDB" id="A0A1M5UCQ3"/>
<dbReference type="SUPFAM" id="SSF46785">
    <property type="entry name" value="Winged helix' DNA-binding domain"/>
    <property type="match status" value="1"/>
</dbReference>
<evidence type="ECO:0000256" key="2">
    <source>
        <dbReference type="ARBA" id="ARBA00023125"/>
    </source>
</evidence>
<feature type="domain" description="HTH gntR-type" evidence="4">
    <location>
        <begin position="1"/>
        <end position="67"/>
    </location>
</feature>
<dbReference type="InterPro" id="IPR050679">
    <property type="entry name" value="Bact_HTH_transcr_reg"/>
</dbReference>
<keyword evidence="3" id="KW-0804">Transcription</keyword>
<dbReference type="Gene3D" id="1.10.10.10">
    <property type="entry name" value="Winged helix-like DNA-binding domain superfamily/Winged helix DNA-binding domain"/>
    <property type="match status" value="1"/>
</dbReference>
<evidence type="ECO:0000313" key="5">
    <source>
        <dbReference type="EMBL" id="SHH60720.1"/>
    </source>
</evidence>
<evidence type="ECO:0000256" key="1">
    <source>
        <dbReference type="ARBA" id="ARBA00023015"/>
    </source>
</evidence>
<dbReference type="GO" id="GO:0003677">
    <property type="term" value="F:DNA binding"/>
    <property type="evidence" value="ECO:0007669"/>
    <property type="project" value="UniProtKB-KW"/>
</dbReference>
<evidence type="ECO:0000259" key="4">
    <source>
        <dbReference type="PROSITE" id="PS50949"/>
    </source>
</evidence>
<dbReference type="RefSeq" id="WP_244527724.1">
    <property type="nucleotide sequence ID" value="NZ_FQXD01000009.1"/>
</dbReference>
<dbReference type="Pfam" id="PF07702">
    <property type="entry name" value="UTRA"/>
    <property type="match status" value="1"/>
</dbReference>
<dbReference type="InterPro" id="IPR028978">
    <property type="entry name" value="Chorismate_lyase_/UTRA_dom_sf"/>
</dbReference>
<evidence type="ECO:0000313" key="6">
    <source>
        <dbReference type="Proteomes" id="UP000184079"/>
    </source>
</evidence>
<dbReference type="EMBL" id="FQXD01000009">
    <property type="protein sequence ID" value="SHH60720.1"/>
    <property type="molecule type" value="Genomic_DNA"/>
</dbReference>
<organism evidence="5 6">
    <name type="scientific">Virgibacillus chiguensis</name>
    <dbReference type="NCBI Taxonomy" id="411959"/>
    <lineage>
        <taxon>Bacteria</taxon>
        <taxon>Bacillati</taxon>
        <taxon>Bacillota</taxon>
        <taxon>Bacilli</taxon>
        <taxon>Bacillales</taxon>
        <taxon>Bacillaceae</taxon>
        <taxon>Virgibacillus</taxon>
    </lineage>
</organism>
<reference evidence="6" key="1">
    <citation type="submission" date="2016-11" db="EMBL/GenBank/DDBJ databases">
        <authorList>
            <person name="Varghese N."/>
            <person name="Submissions S."/>
        </authorList>
    </citation>
    <scope>NUCLEOTIDE SEQUENCE [LARGE SCALE GENOMIC DNA]</scope>
    <source>
        <strain evidence="6">CGMCC 1.6496</strain>
    </source>
</reference>
<dbReference type="InterPro" id="IPR036388">
    <property type="entry name" value="WH-like_DNA-bd_sf"/>
</dbReference>
<name>A0A1M5UCQ3_9BACI</name>
<sequence>MHAYIKEELLNQIKANKYKPGDKIPTELELCKDFNVSRTTVRTALNQLTLEGYLVRHQGRGTFVADQKLKQTLTQTVKRYSDQVAIQGKEAKIFVLSITVIPANEYLSQQLEVAHNDPIQCIERIRKANDEPTQYEIAYIPWNVAPGITETQAASSLYASLKNDFQVHVAKTIEHIEITLADEICSKHLDCELHAPCFYIETLAENENQEKVEYSRAYFRGDKTNFVLSEIILVLRTIRLDSKSYDASHRS</sequence>
<gene>
    <name evidence="5" type="ORF">SAMN05421807_109121</name>
</gene>
<dbReference type="GO" id="GO:0003700">
    <property type="term" value="F:DNA-binding transcription factor activity"/>
    <property type="evidence" value="ECO:0007669"/>
    <property type="project" value="InterPro"/>
</dbReference>
<dbReference type="PRINTS" id="PR00035">
    <property type="entry name" value="HTHGNTR"/>
</dbReference>
<accession>A0A1M5UCQ3</accession>
<dbReference type="Proteomes" id="UP000184079">
    <property type="component" value="Unassembled WGS sequence"/>
</dbReference>
<keyword evidence="2" id="KW-0238">DNA-binding</keyword>
<dbReference type="PROSITE" id="PS50949">
    <property type="entry name" value="HTH_GNTR"/>
    <property type="match status" value="1"/>
</dbReference>
<dbReference type="PANTHER" id="PTHR44846">
    <property type="entry name" value="MANNOSYL-D-GLYCERATE TRANSPORT/METABOLISM SYSTEM REPRESSOR MNGR-RELATED"/>
    <property type="match status" value="1"/>
</dbReference>